<protein>
    <submittedName>
        <fullName evidence="1">Uncharacterized protein</fullName>
    </submittedName>
</protein>
<sequence length="111" mass="12611">MRKLCRDGAGVHCVHPLLSPNFVCIDPAGDMDKKKYVEFLISRPDLRFEMFDFAAKDAVLVESDFVKLPVILNGILKSHFFLAPDSEYFGGFKVVKIDKKNGVEIEYQVKN</sequence>
<accession>A0A9P1IC08</accession>
<dbReference type="AlphaFoldDB" id="A0A9P1IC08"/>
<evidence type="ECO:0000313" key="2">
    <source>
        <dbReference type="Proteomes" id="UP001152747"/>
    </source>
</evidence>
<evidence type="ECO:0000313" key="1">
    <source>
        <dbReference type="EMBL" id="CAI5440472.1"/>
    </source>
</evidence>
<keyword evidence="2" id="KW-1185">Reference proteome</keyword>
<organism evidence="1 2">
    <name type="scientific">Caenorhabditis angaria</name>
    <dbReference type="NCBI Taxonomy" id="860376"/>
    <lineage>
        <taxon>Eukaryota</taxon>
        <taxon>Metazoa</taxon>
        <taxon>Ecdysozoa</taxon>
        <taxon>Nematoda</taxon>
        <taxon>Chromadorea</taxon>
        <taxon>Rhabditida</taxon>
        <taxon>Rhabditina</taxon>
        <taxon>Rhabditomorpha</taxon>
        <taxon>Rhabditoidea</taxon>
        <taxon>Rhabditidae</taxon>
        <taxon>Peloderinae</taxon>
        <taxon>Caenorhabditis</taxon>
    </lineage>
</organism>
<dbReference type="EMBL" id="CANHGI010000001">
    <property type="protein sequence ID" value="CAI5440472.1"/>
    <property type="molecule type" value="Genomic_DNA"/>
</dbReference>
<reference evidence="1" key="1">
    <citation type="submission" date="2022-11" db="EMBL/GenBank/DDBJ databases">
        <authorList>
            <person name="Kikuchi T."/>
        </authorList>
    </citation>
    <scope>NUCLEOTIDE SEQUENCE</scope>
    <source>
        <strain evidence="1">PS1010</strain>
    </source>
</reference>
<comment type="caution">
    <text evidence="1">The sequence shown here is derived from an EMBL/GenBank/DDBJ whole genome shotgun (WGS) entry which is preliminary data.</text>
</comment>
<gene>
    <name evidence="1" type="ORF">CAMP_LOCUS3109</name>
</gene>
<dbReference type="Proteomes" id="UP001152747">
    <property type="component" value="Unassembled WGS sequence"/>
</dbReference>
<name>A0A9P1IC08_9PELO</name>
<proteinExistence type="predicted"/>